<sequence length="411" mass="43952">MPGPGYAFFGDAERDNVQQVLDAWARTTAAHSYPLGDLTQTRLFEQAAAHRLGSPYCLSVNSGTSALQAGLAALGIGPGDEIIVPGYMYGACLAAVAYSGATPVLAEVDASLTLDPDDVRQRITPRTKALMPVHMLGAACDVAALRRIADEHGLLVLEDAAQACGGTYRGQALGTFGHAGAFSLNMFKVITGGDGGFLLTADERIFQRAYGFHDHGWFPYRREDGPGDRLWGLNLRMTELTAAVARAQLGRLDAVLARTRELRDDLLAQIPVRDGLVRRPLHDAAGDCATLLVHVFDERADAEAVAKRLGTKTLLHSPKHYYGGIPELAALAAPDGSSCPFRPAAESWRRDGWRAGALPRTDDVLSRSLAMTVGTTDTYLGADFGVTVFSGTDEVAEVAERFRETVAEVLG</sequence>
<dbReference type="InterPro" id="IPR000653">
    <property type="entry name" value="DegT/StrS_aminotransferase"/>
</dbReference>
<evidence type="ECO:0000256" key="2">
    <source>
        <dbReference type="ARBA" id="ARBA00022576"/>
    </source>
</evidence>
<evidence type="ECO:0000313" key="8">
    <source>
        <dbReference type="Proteomes" id="UP000286746"/>
    </source>
</evidence>
<dbReference type="GO" id="GO:0008483">
    <property type="term" value="F:transaminase activity"/>
    <property type="evidence" value="ECO:0007669"/>
    <property type="project" value="UniProtKB-KW"/>
</dbReference>
<evidence type="ECO:0000256" key="3">
    <source>
        <dbReference type="ARBA" id="ARBA00022679"/>
    </source>
</evidence>
<dbReference type="Proteomes" id="UP000286746">
    <property type="component" value="Unassembled WGS sequence"/>
</dbReference>
<dbReference type="Gene3D" id="3.40.640.10">
    <property type="entry name" value="Type I PLP-dependent aspartate aminotransferase-like (Major domain)"/>
    <property type="match status" value="1"/>
</dbReference>
<dbReference type="CDD" id="cd00616">
    <property type="entry name" value="AHBA_syn"/>
    <property type="match status" value="1"/>
</dbReference>
<dbReference type="Gene3D" id="3.90.1150.10">
    <property type="entry name" value="Aspartate Aminotransferase, domain 1"/>
    <property type="match status" value="1"/>
</dbReference>
<proteinExistence type="inferred from homology"/>
<dbReference type="GO" id="GO:0030170">
    <property type="term" value="F:pyridoxal phosphate binding"/>
    <property type="evidence" value="ECO:0007669"/>
    <property type="project" value="TreeGrafter"/>
</dbReference>
<keyword evidence="4 6" id="KW-0663">Pyridoxal phosphate</keyword>
<dbReference type="RefSeq" id="WP_125055116.1">
    <property type="nucleotide sequence ID" value="NZ_BHZD01000001.1"/>
</dbReference>
<dbReference type="AlphaFoldDB" id="A0A401W4D9"/>
<dbReference type="GO" id="GO:0000271">
    <property type="term" value="P:polysaccharide biosynthetic process"/>
    <property type="evidence" value="ECO:0007669"/>
    <property type="project" value="TreeGrafter"/>
</dbReference>
<dbReference type="EMBL" id="BHZD01000001">
    <property type="protein sequence ID" value="GCD44180.1"/>
    <property type="molecule type" value="Genomic_DNA"/>
</dbReference>
<accession>A0A401W4D9</accession>
<comment type="cofactor">
    <cofactor evidence="1">
        <name>pyridoxal 5'-phosphate</name>
        <dbReference type="ChEBI" id="CHEBI:597326"/>
    </cofactor>
</comment>
<dbReference type="InterPro" id="IPR015422">
    <property type="entry name" value="PyrdxlP-dep_Trfase_small"/>
</dbReference>
<protein>
    <submittedName>
        <fullName evidence="7">Aminotransferase DegT</fullName>
    </submittedName>
</protein>
<evidence type="ECO:0000256" key="4">
    <source>
        <dbReference type="ARBA" id="ARBA00022898"/>
    </source>
</evidence>
<comment type="similarity">
    <text evidence="5">Belongs to the DegT/DnrJ/EryC1 family. L-glutamine:2-deoxy-scyllo-inosose/scyllo-inosose aminotransferase subfamily.</text>
</comment>
<dbReference type="PANTHER" id="PTHR30244">
    <property type="entry name" value="TRANSAMINASE"/>
    <property type="match status" value="1"/>
</dbReference>
<evidence type="ECO:0000256" key="6">
    <source>
        <dbReference type="RuleBase" id="RU004508"/>
    </source>
</evidence>
<keyword evidence="2 7" id="KW-0032">Aminotransferase</keyword>
<dbReference type="InterPro" id="IPR015424">
    <property type="entry name" value="PyrdxlP-dep_Trfase"/>
</dbReference>
<keyword evidence="8" id="KW-1185">Reference proteome</keyword>
<reference evidence="7 8" key="1">
    <citation type="submission" date="2018-11" db="EMBL/GenBank/DDBJ databases">
        <title>Whole genome sequence of Streptomyces paromomycinus NBRC 15454(T).</title>
        <authorList>
            <person name="Komaki H."/>
            <person name="Tamura T."/>
        </authorList>
    </citation>
    <scope>NUCLEOTIDE SEQUENCE [LARGE SCALE GENOMIC DNA]</scope>
    <source>
        <strain evidence="7 8">NBRC 15454</strain>
    </source>
</reference>
<name>A0A401W4D9_STREY</name>
<dbReference type="InterPro" id="IPR015421">
    <property type="entry name" value="PyrdxlP-dep_Trfase_major"/>
</dbReference>
<evidence type="ECO:0000256" key="1">
    <source>
        <dbReference type="ARBA" id="ARBA00001933"/>
    </source>
</evidence>
<comment type="caution">
    <text evidence="7">The sequence shown here is derived from an EMBL/GenBank/DDBJ whole genome shotgun (WGS) entry which is preliminary data.</text>
</comment>
<evidence type="ECO:0000256" key="5">
    <source>
        <dbReference type="ARBA" id="ARBA00038398"/>
    </source>
</evidence>
<gene>
    <name evidence="7" type="ORF">GKJPGBOP_03871</name>
</gene>
<dbReference type="Pfam" id="PF01041">
    <property type="entry name" value="DegT_DnrJ_EryC1"/>
    <property type="match status" value="1"/>
</dbReference>
<organism evidence="7 8">
    <name type="scientific">Streptomyces paromomycinus</name>
    <name type="common">Streptomyces rimosus subsp. paromomycinus</name>
    <dbReference type="NCBI Taxonomy" id="92743"/>
    <lineage>
        <taxon>Bacteria</taxon>
        <taxon>Bacillati</taxon>
        <taxon>Actinomycetota</taxon>
        <taxon>Actinomycetes</taxon>
        <taxon>Kitasatosporales</taxon>
        <taxon>Streptomycetaceae</taxon>
        <taxon>Streptomyces</taxon>
    </lineage>
</organism>
<keyword evidence="3 7" id="KW-0808">Transferase</keyword>
<dbReference type="SUPFAM" id="SSF53383">
    <property type="entry name" value="PLP-dependent transferases"/>
    <property type="match status" value="1"/>
</dbReference>
<dbReference type="PANTHER" id="PTHR30244:SF34">
    <property type="entry name" value="DTDP-4-AMINO-4,6-DIDEOXYGALACTOSE TRANSAMINASE"/>
    <property type="match status" value="1"/>
</dbReference>
<evidence type="ECO:0000313" key="7">
    <source>
        <dbReference type="EMBL" id="GCD44180.1"/>
    </source>
</evidence>